<accession>A0AAW2WX42</accession>
<protein>
    <submittedName>
        <fullName evidence="1">Uncharacterized protein</fullName>
    </submittedName>
</protein>
<evidence type="ECO:0000313" key="1">
    <source>
        <dbReference type="EMBL" id="KAL0446045.1"/>
    </source>
</evidence>
<comment type="caution">
    <text evidence="1">The sequence shown here is derived from an EMBL/GenBank/DDBJ whole genome shotgun (WGS) entry which is preliminary data.</text>
</comment>
<reference evidence="1" key="1">
    <citation type="submission" date="2020-06" db="EMBL/GenBank/DDBJ databases">
        <authorList>
            <person name="Li T."/>
            <person name="Hu X."/>
            <person name="Zhang T."/>
            <person name="Song X."/>
            <person name="Zhang H."/>
            <person name="Dai N."/>
            <person name="Sheng W."/>
            <person name="Hou X."/>
            <person name="Wei L."/>
        </authorList>
    </citation>
    <scope>NUCLEOTIDE SEQUENCE</scope>
    <source>
        <strain evidence="1">KEN1</strain>
        <tissue evidence="1">Leaf</tissue>
    </source>
</reference>
<sequence length="118" mass="13074">MIDVCSRNEVTPLVQGVEPVFIGECPAVIGVSRRDRFEQIYLILSRLYQNLGFLGGYLGIRISSVTESFWSQTPSGLGIPSSLRTPSEIWTPTCVINRTGSGFHWASSLLDFSFMGRV</sequence>
<reference evidence="1" key="2">
    <citation type="journal article" date="2024" name="Plant">
        <title>Genomic evolution and insights into agronomic trait innovations of Sesamum species.</title>
        <authorList>
            <person name="Miao H."/>
            <person name="Wang L."/>
            <person name="Qu L."/>
            <person name="Liu H."/>
            <person name="Sun Y."/>
            <person name="Le M."/>
            <person name="Wang Q."/>
            <person name="Wei S."/>
            <person name="Zheng Y."/>
            <person name="Lin W."/>
            <person name="Duan Y."/>
            <person name="Cao H."/>
            <person name="Xiong S."/>
            <person name="Wang X."/>
            <person name="Wei L."/>
            <person name="Li C."/>
            <person name="Ma Q."/>
            <person name="Ju M."/>
            <person name="Zhao R."/>
            <person name="Li G."/>
            <person name="Mu C."/>
            <person name="Tian Q."/>
            <person name="Mei H."/>
            <person name="Zhang T."/>
            <person name="Gao T."/>
            <person name="Zhang H."/>
        </authorList>
    </citation>
    <scope>NUCLEOTIDE SEQUENCE</scope>
    <source>
        <strain evidence="1">KEN1</strain>
    </source>
</reference>
<dbReference type="AlphaFoldDB" id="A0AAW2WX42"/>
<gene>
    <name evidence="1" type="ORF">Slati_1732400</name>
</gene>
<name>A0AAW2WX42_9LAMI</name>
<organism evidence="1">
    <name type="scientific">Sesamum latifolium</name>
    <dbReference type="NCBI Taxonomy" id="2727402"/>
    <lineage>
        <taxon>Eukaryota</taxon>
        <taxon>Viridiplantae</taxon>
        <taxon>Streptophyta</taxon>
        <taxon>Embryophyta</taxon>
        <taxon>Tracheophyta</taxon>
        <taxon>Spermatophyta</taxon>
        <taxon>Magnoliopsida</taxon>
        <taxon>eudicotyledons</taxon>
        <taxon>Gunneridae</taxon>
        <taxon>Pentapetalae</taxon>
        <taxon>asterids</taxon>
        <taxon>lamiids</taxon>
        <taxon>Lamiales</taxon>
        <taxon>Pedaliaceae</taxon>
        <taxon>Sesamum</taxon>
    </lineage>
</organism>
<dbReference type="EMBL" id="JACGWN010000006">
    <property type="protein sequence ID" value="KAL0446045.1"/>
    <property type="molecule type" value="Genomic_DNA"/>
</dbReference>
<proteinExistence type="predicted"/>